<dbReference type="SUPFAM" id="SSF50249">
    <property type="entry name" value="Nucleic acid-binding proteins"/>
    <property type="match status" value="1"/>
</dbReference>
<dbReference type="EMBL" id="LARY01000001">
    <property type="protein sequence ID" value="RDX02782.1"/>
    <property type="molecule type" value="Genomic_DNA"/>
</dbReference>
<dbReference type="RefSeq" id="WP_115752470.1">
    <property type="nucleotide sequence ID" value="NZ_LARY01000001.1"/>
</dbReference>
<dbReference type="NCBIfam" id="NF045760">
    <property type="entry name" value="YtpR"/>
    <property type="match status" value="1"/>
</dbReference>
<evidence type="ECO:0000313" key="6">
    <source>
        <dbReference type="Proteomes" id="UP000257055"/>
    </source>
</evidence>
<evidence type="ECO:0000256" key="1">
    <source>
        <dbReference type="ARBA" id="ARBA00022555"/>
    </source>
</evidence>
<dbReference type="InterPro" id="IPR027855">
    <property type="entry name" value="DUF4479"/>
</dbReference>
<keyword evidence="2 3" id="KW-0694">RNA-binding</keyword>
<accession>A0A3D8TV77</accession>
<evidence type="ECO:0000313" key="5">
    <source>
        <dbReference type="EMBL" id="RDX02782.1"/>
    </source>
</evidence>
<gene>
    <name evidence="5" type="ORF">UR08_04545</name>
</gene>
<keyword evidence="6" id="KW-1185">Reference proteome</keyword>
<protein>
    <submittedName>
        <fullName evidence="5">tRNA-binding protein</fullName>
    </submittedName>
</protein>
<reference evidence="6" key="1">
    <citation type="submission" date="2015-04" db="EMBL/GenBank/DDBJ databases">
        <authorList>
            <person name="Schardt J."/>
            <person name="Mueller-Herbst S."/>
            <person name="Scherer S."/>
            <person name="Huptas C."/>
        </authorList>
    </citation>
    <scope>NUCLEOTIDE SEQUENCE [LARGE SCALE GENOMIC DNA]</scope>
    <source>
        <strain evidence="6">Kiel-L1</strain>
    </source>
</reference>
<dbReference type="Pfam" id="PF14794">
    <property type="entry name" value="DUF4479"/>
    <property type="match status" value="1"/>
</dbReference>
<dbReference type="InterPro" id="IPR012340">
    <property type="entry name" value="NA-bd_OB-fold"/>
</dbReference>
<dbReference type="AlphaFoldDB" id="A0A3D8TV77"/>
<feature type="domain" description="TRNA-binding" evidence="4">
    <location>
        <begin position="92"/>
        <end position="203"/>
    </location>
</feature>
<dbReference type="PROSITE" id="PS50886">
    <property type="entry name" value="TRBD"/>
    <property type="match status" value="1"/>
</dbReference>
<dbReference type="FunFam" id="2.40.50.140:FF:000045">
    <property type="entry name" value="Phenylalanine--tRNA ligase beta subunit"/>
    <property type="match status" value="1"/>
</dbReference>
<evidence type="ECO:0000256" key="3">
    <source>
        <dbReference type="PROSITE-ProRule" id="PRU00209"/>
    </source>
</evidence>
<dbReference type="CDD" id="cd02796">
    <property type="entry name" value="tRNA_bind_bactPheRS"/>
    <property type="match status" value="1"/>
</dbReference>
<dbReference type="GO" id="GO:0000049">
    <property type="term" value="F:tRNA binding"/>
    <property type="evidence" value="ECO:0007669"/>
    <property type="project" value="UniProtKB-UniRule"/>
</dbReference>
<dbReference type="Pfam" id="PF01588">
    <property type="entry name" value="tRNA_bind"/>
    <property type="match status" value="1"/>
</dbReference>
<organism evidence="5 6">
    <name type="scientific">Listeria kieliensis</name>
    <dbReference type="NCBI Taxonomy" id="1621700"/>
    <lineage>
        <taxon>Bacteria</taxon>
        <taxon>Bacillati</taxon>
        <taxon>Bacillota</taxon>
        <taxon>Bacilli</taxon>
        <taxon>Bacillales</taxon>
        <taxon>Listeriaceae</taxon>
        <taxon>Listeria</taxon>
    </lineage>
</organism>
<sequence>MIVNVFYNEKGIGDTLIVSIQEITREQRAFETKGDVVKIFDEETKALSGFNIFHASRHFSLDANGKVELTEAFVDELNRVIQGAGFSEQLDVDLSPKFVVGYVSELEKHPNADKLSICQVDVGEGEQLQIVCGAPNVAQGQKVVVAKVGAVMPSGLLIKPSNLRGVDSFGMLCAARELAIPDAPQEKGILVLDDSAETGSVFSVSF</sequence>
<name>A0A3D8TV77_9LIST</name>
<dbReference type="Gene3D" id="2.40.50.140">
    <property type="entry name" value="Nucleic acid-binding proteins"/>
    <property type="match status" value="1"/>
</dbReference>
<dbReference type="Gene3D" id="3.30.1940.10">
    <property type="entry name" value="YtpR-like"/>
    <property type="match status" value="1"/>
</dbReference>
<evidence type="ECO:0000259" key="4">
    <source>
        <dbReference type="PROSITE" id="PS50886"/>
    </source>
</evidence>
<dbReference type="InterPro" id="IPR037154">
    <property type="entry name" value="YtpR-like_sf"/>
</dbReference>
<proteinExistence type="predicted"/>
<dbReference type="InterPro" id="IPR002547">
    <property type="entry name" value="tRNA-bd_dom"/>
</dbReference>
<comment type="caution">
    <text evidence="5">The sequence shown here is derived from an EMBL/GenBank/DDBJ whole genome shotgun (WGS) entry which is preliminary data.</text>
</comment>
<dbReference type="InterPro" id="IPR033714">
    <property type="entry name" value="tRNA_bind_bactPheRS"/>
</dbReference>
<evidence type="ECO:0000256" key="2">
    <source>
        <dbReference type="ARBA" id="ARBA00022884"/>
    </source>
</evidence>
<dbReference type="Proteomes" id="UP000257055">
    <property type="component" value="Unassembled WGS sequence"/>
</dbReference>
<keyword evidence="1 3" id="KW-0820">tRNA-binding</keyword>